<gene>
    <name evidence="6" type="ORF">WMO66_12525</name>
</gene>
<organism evidence="6 7">
    <name type="scientific">Faecousia intestinalis</name>
    <dbReference type="NCBI Taxonomy" id="3133167"/>
    <lineage>
        <taxon>Bacteria</taxon>
        <taxon>Bacillati</taxon>
        <taxon>Bacillota</taxon>
        <taxon>Clostridia</taxon>
        <taxon>Eubacteriales</taxon>
        <taxon>Oscillospiraceae</taxon>
        <taxon>Faecousia</taxon>
    </lineage>
</organism>
<evidence type="ECO:0000256" key="1">
    <source>
        <dbReference type="ARBA" id="ARBA00022741"/>
    </source>
</evidence>
<dbReference type="Gene3D" id="3.40.50.300">
    <property type="entry name" value="P-loop containing nucleotide triphosphate hydrolases"/>
    <property type="match status" value="1"/>
</dbReference>
<dbReference type="InterPro" id="IPR001270">
    <property type="entry name" value="ClpA/B"/>
</dbReference>
<feature type="domain" description="AAA+ ATPase" evidence="4">
    <location>
        <begin position="337"/>
        <end position="483"/>
    </location>
</feature>
<keyword evidence="7" id="KW-1185">Reference proteome</keyword>
<dbReference type="Gene3D" id="1.10.8.60">
    <property type="match status" value="1"/>
</dbReference>
<dbReference type="PANTHER" id="PTHR11638">
    <property type="entry name" value="ATP-DEPENDENT CLP PROTEASE"/>
    <property type="match status" value="1"/>
</dbReference>
<comment type="caution">
    <text evidence="6">The sequence shown here is derived from an EMBL/GenBank/DDBJ whole genome shotgun (WGS) entry which is preliminary data.</text>
</comment>
<accession>A0ABV1G9V4</accession>
<dbReference type="Pfam" id="PF10431">
    <property type="entry name" value="ClpB_D2-small"/>
    <property type="match status" value="1"/>
</dbReference>
<evidence type="ECO:0000256" key="2">
    <source>
        <dbReference type="ARBA" id="ARBA00022840"/>
    </source>
</evidence>
<dbReference type="SMART" id="SM01086">
    <property type="entry name" value="ClpB_D2-small"/>
    <property type="match status" value="1"/>
</dbReference>
<sequence length="632" mass="71284">MAENKWREELDIFRKIKPCIVLEGNVFDRFHYEKDPAQRMRELSSYILRFLSDAGYDIISYYDDASGFYGDGYGDDIAKFEALCHNVPSVRIQNDRIPCAFSDDNSSIGEILSSVLGQTHQAVAVIMDMASRYIVSPDNMSKCEVNAYANMMRALRQAQDVQVNGDYTKNIVILLVNKVNDLPVWFYLDNPDVKTIHVSTPDSSERMEFISGDNLRNFFDSSVWNEDISSFEGDGQAQLIKLQKRFVGLTEGFTYSDLVGMRKLCINEKYRIAQLPSVAEFYRYGVRENKWAKISGKTIRSLEDSLHSRVLGQDHAISKVMRTVKRSVVLKGNGNRPRGVLFFAGPTGTGKTETAKALAEYIFGDVSCCIRFDMSEYRQDHSDQKLLGAPPGYIGYEAGGQLTNAVRNNPFSIILFDEIEKAHPSILDKFLQILDDGRLTDGQGNTVYFSESIIIFTSNKGIIEEVEERSPNGIVRIVNRQLLDPKKNSTKEVEDAVTASIKNYFKFTLSRPEILNRIGENNIVVYDFIREKIATQILDKEIGEQLKTLENDREDHIELAPEAKLFLLSKATEDATLENGGRGIKNLVFSSLLTPLAAYIADNDISEGANIRVKRIRYDGNGDPVVDAEVLR</sequence>
<evidence type="ECO:0000313" key="6">
    <source>
        <dbReference type="EMBL" id="MEQ2512058.1"/>
    </source>
</evidence>
<dbReference type="Pfam" id="PF07724">
    <property type="entry name" value="AAA_2"/>
    <property type="match status" value="1"/>
</dbReference>
<evidence type="ECO:0000259" key="5">
    <source>
        <dbReference type="SMART" id="SM01086"/>
    </source>
</evidence>
<evidence type="ECO:0000313" key="7">
    <source>
        <dbReference type="Proteomes" id="UP001491552"/>
    </source>
</evidence>
<dbReference type="InterPro" id="IPR003959">
    <property type="entry name" value="ATPase_AAA_core"/>
</dbReference>
<dbReference type="RefSeq" id="WP_349136761.1">
    <property type="nucleotide sequence ID" value="NZ_JBBMFF010000257.1"/>
</dbReference>
<dbReference type="PANTHER" id="PTHR11638:SF18">
    <property type="entry name" value="HEAT SHOCK PROTEIN 104"/>
    <property type="match status" value="1"/>
</dbReference>
<feature type="domain" description="Clp ATPase C-terminal" evidence="5">
    <location>
        <begin position="529"/>
        <end position="626"/>
    </location>
</feature>
<keyword evidence="3" id="KW-0143">Chaperone</keyword>
<keyword evidence="2" id="KW-0067">ATP-binding</keyword>
<dbReference type="SUPFAM" id="SSF52540">
    <property type="entry name" value="P-loop containing nucleoside triphosphate hydrolases"/>
    <property type="match status" value="1"/>
</dbReference>
<evidence type="ECO:0000256" key="3">
    <source>
        <dbReference type="ARBA" id="ARBA00023186"/>
    </source>
</evidence>
<dbReference type="InterPro" id="IPR027417">
    <property type="entry name" value="P-loop_NTPase"/>
</dbReference>
<name>A0ABV1G9V4_9FIRM</name>
<dbReference type="CDD" id="cd19499">
    <property type="entry name" value="RecA-like_ClpB_Hsp104-like"/>
    <property type="match status" value="1"/>
</dbReference>
<keyword evidence="1" id="KW-0547">Nucleotide-binding</keyword>
<proteinExistence type="predicted"/>
<dbReference type="InterPro" id="IPR003593">
    <property type="entry name" value="AAA+_ATPase"/>
</dbReference>
<dbReference type="InterPro" id="IPR019489">
    <property type="entry name" value="Clp_ATPase_C"/>
</dbReference>
<dbReference type="InterPro" id="IPR050130">
    <property type="entry name" value="ClpA_ClpB"/>
</dbReference>
<protein>
    <submittedName>
        <fullName evidence="6">AAA family ATPase</fullName>
    </submittedName>
</protein>
<dbReference type="PRINTS" id="PR00300">
    <property type="entry name" value="CLPPROTEASEA"/>
</dbReference>
<dbReference type="EMBL" id="JBBMFF010000257">
    <property type="protein sequence ID" value="MEQ2512058.1"/>
    <property type="molecule type" value="Genomic_DNA"/>
</dbReference>
<dbReference type="Proteomes" id="UP001491552">
    <property type="component" value="Unassembled WGS sequence"/>
</dbReference>
<reference evidence="6 7" key="1">
    <citation type="submission" date="2024-03" db="EMBL/GenBank/DDBJ databases">
        <title>Human intestinal bacterial collection.</title>
        <authorList>
            <person name="Pauvert C."/>
            <person name="Hitch T.C.A."/>
            <person name="Clavel T."/>
        </authorList>
    </citation>
    <scope>NUCLEOTIDE SEQUENCE [LARGE SCALE GENOMIC DNA]</scope>
    <source>
        <strain evidence="6 7">CLA-AA-H192</strain>
    </source>
</reference>
<evidence type="ECO:0000259" key="4">
    <source>
        <dbReference type="SMART" id="SM00382"/>
    </source>
</evidence>
<dbReference type="SMART" id="SM00382">
    <property type="entry name" value="AAA"/>
    <property type="match status" value="1"/>
</dbReference>